<dbReference type="EMBL" id="VSSQ01085817">
    <property type="protein sequence ID" value="MPN33354.1"/>
    <property type="molecule type" value="Genomic_DNA"/>
</dbReference>
<gene>
    <name evidence="2" type="ORF">SDC9_180840</name>
</gene>
<comment type="caution">
    <text evidence="2">The sequence shown here is derived from an EMBL/GenBank/DDBJ whole genome shotgun (WGS) entry which is preliminary data.</text>
</comment>
<reference evidence="2" key="1">
    <citation type="submission" date="2019-08" db="EMBL/GenBank/DDBJ databases">
        <authorList>
            <person name="Kucharzyk K."/>
            <person name="Murdoch R.W."/>
            <person name="Higgins S."/>
            <person name="Loffler F."/>
        </authorList>
    </citation>
    <scope>NUCLEOTIDE SEQUENCE</scope>
</reference>
<feature type="compositionally biased region" description="Polar residues" evidence="1">
    <location>
        <begin position="10"/>
        <end position="23"/>
    </location>
</feature>
<accession>A0A645HB77</accession>
<proteinExistence type="predicted"/>
<evidence type="ECO:0000313" key="2">
    <source>
        <dbReference type="EMBL" id="MPN33354.1"/>
    </source>
</evidence>
<feature type="compositionally biased region" description="Basic and acidic residues" evidence="1">
    <location>
        <begin position="25"/>
        <end position="55"/>
    </location>
</feature>
<evidence type="ECO:0000256" key="1">
    <source>
        <dbReference type="SAM" id="MobiDB-lite"/>
    </source>
</evidence>
<sequence length="74" mass="8448">MQKRERSKPNKTNQRSNNTNQADSGDPKNDPKRPMIVGEKEDEQHDAEQKVRRAVEPGAEAAFYVEAPRKESVK</sequence>
<protein>
    <submittedName>
        <fullName evidence="2">Uncharacterized protein</fullName>
    </submittedName>
</protein>
<name>A0A645HB77_9ZZZZ</name>
<feature type="region of interest" description="Disordered" evidence="1">
    <location>
        <begin position="1"/>
        <end position="74"/>
    </location>
</feature>
<organism evidence="2">
    <name type="scientific">bioreactor metagenome</name>
    <dbReference type="NCBI Taxonomy" id="1076179"/>
    <lineage>
        <taxon>unclassified sequences</taxon>
        <taxon>metagenomes</taxon>
        <taxon>ecological metagenomes</taxon>
    </lineage>
</organism>
<dbReference type="AlphaFoldDB" id="A0A645HB77"/>